<protein>
    <recommendedName>
        <fullName evidence="2">PSP1 C-terminal domain-containing protein</fullName>
    </recommendedName>
</protein>
<dbReference type="PANTHER" id="PTHR43830">
    <property type="entry name" value="PROTEIN PSP1"/>
    <property type="match status" value="1"/>
</dbReference>
<dbReference type="PROSITE" id="PS51411">
    <property type="entry name" value="PSP1_C"/>
    <property type="match status" value="1"/>
</dbReference>
<reference evidence="4" key="1">
    <citation type="submission" date="2018-03" db="EMBL/GenBank/DDBJ databases">
        <authorList>
            <person name="Zecchin S."/>
        </authorList>
    </citation>
    <scope>NUCLEOTIDE SEQUENCE [LARGE SCALE GENOMIC DNA]</scope>
</reference>
<organism evidence="3 4">
    <name type="scientific">Candidatus Sulfobium mesophilum</name>
    <dbReference type="NCBI Taxonomy" id="2016548"/>
    <lineage>
        <taxon>Bacteria</taxon>
        <taxon>Pseudomonadati</taxon>
        <taxon>Nitrospirota</taxon>
        <taxon>Nitrospiria</taxon>
        <taxon>Nitrospirales</taxon>
        <taxon>Nitrospiraceae</taxon>
        <taxon>Candidatus Sulfobium</taxon>
    </lineage>
</organism>
<dbReference type="NCBIfam" id="NF041131">
    <property type="entry name" value="RicT_YaaT_fam"/>
    <property type="match status" value="1"/>
</dbReference>
<dbReference type="InterPro" id="IPR047767">
    <property type="entry name" value="PSP1-like"/>
</dbReference>
<name>A0A2U3QL25_9BACT</name>
<dbReference type="AlphaFoldDB" id="A0A2U3QL25"/>
<evidence type="ECO:0000256" key="1">
    <source>
        <dbReference type="SAM" id="MobiDB-lite"/>
    </source>
</evidence>
<feature type="region of interest" description="Disordered" evidence="1">
    <location>
        <begin position="248"/>
        <end position="288"/>
    </location>
</feature>
<feature type="compositionally biased region" description="Basic and acidic residues" evidence="1">
    <location>
        <begin position="261"/>
        <end position="272"/>
    </location>
</feature>
<dbReference type="OrthoDB" id="9779344at2"/>
<dbReference type="EMBL" id="OUUY01000143">
    <property type="protein sequence ID" value="SPQ02121.1"/>
    <property type="molecule type" value="Genomic_DNA"/>
</dbReference>
<sequence length="288" mass="32591">MPRVIGIRFKSCGKIYDFEVDGLEVTKGDRVIVESEFGLSIGQVITGPTSMEEPEKELKKVLRVATEDDLRQKQDNENFERNARSFCLERIMARGLPMKLVCSEVTLDRKRIVFYFTADGRIDFRELVKDLAAKFKTRIEMRQIGVRDKAKMVGGLGLCGKELCCKLFLTSFEPISIKMAKQQELVLNTGKLSGICGRLMCCLGYEYNEGSEGTSGRTDERKVSTVEETVADLSEESLVGAEVACCTKSQPPEVPSSQPAKQDDKKKSEGFRKQRRRRRYRKKATKNE</sequence>
<dbReference type="Proteomes" id="UP000245125">
    <property type="component" value="Unassembled WGS sequence"/>
</dbReference>
<evidence type="ECO:0000313" key="4">
    <source>
        <dbReference type="Proteomes" id="UP000245125"/>
    </source>
</evidence>
<evidence type="ECO:0000313" key="3">
    <source>
        <dbReference type="EMBL" id="SPQ02121.1"/>
    </source>
</evidence>
<feature type="domain" description="PSP1 C-terminal" evidence="2">
    <location>
        <begin position="59"/>
        <end position="144"/>
    </location>
</feature>
<dbReference type="GO" id="GO:0005737">
    <property type="term" value="C:cytoplasm"/>
    <property type="evidence" value="ECO:0007669"/>
    <property type="project" value="TreeGrafter"/>
</dbReference>
<feature type="compositionally biased region" description="Basic residues" evidence="1">
    <location>
        <begin position="273"/>
        <end position="288"/>
    </location>
</feature>
<dbReference type="Pfam" id="PF04468">
    <property type="entry name" value="PSP1"/>
    <property type="match status" value="1"/>
</dbReference>
<evidence type="ECO:0000259" key="2">
    <source>
        <dbReference type="PROSITE" id="PS51411"/>
    </source>
</evidence>
<accession>A0A2U3QL25</accession>
<gene>
    <name evidence="3" type="ORF">NBG4_910005</name>
</gene>
<proteinExistence type="predicted"/>
<keyword evidence="4" id="KW-1185">Reference proteome</keyword>
<dbReference type="InterPro" id="IPR007557">
    <property type="entry name" value="PSP1_C"/>
</dbReference>
<feature type="compositionally biased region" description="Polar residues" evidence="1">
    <location>
        <begin position="248"/>
        <end position="260"/>
    </location>
</feature>
<dbReference type="PANTHER" id="PTHR43830:SF3">
    <property type="entry name" value="PROTEIN PSP1"/>
    <property type="match status" value="1"/>
</dbReference>